<dbReference type="Proteomes" id="UP001589799">
    <property type="component" value="Unassembled WGS sequence"/>
</dbReference>
<evidence type="ECO:0000313" key="7">
    <source>
        <dbReference type="EMBL" id="MFC0341025.1"/>
    </source>
</evidence>
<dbReference type="EMBL" id="JBHLWE010000029">
    <property type="protein sequence ID" value="MFC0341025.1"/>
    <property type="molecule type" value="Genomic_DNA"/>
</dbReference>
<dbReference type="PANTHER" id="PTHR12815:SF18">
    <property type="entry name" value="SORTING AND ASSEMBLY MACHINERY COMPONENT 50 HOMOLOG"/>
    <property type="match status" value="1"/>
</dbReference>
<keyword evidence="3" id="KW-0812">Transmembrane</keyword>
<comment type="caution">
    <text evidence="7">The sequence shown here is derived from an EMBL/GenBank/DDBJ whole genome shotgun (WGS) entry which is preliminary data.</text>
</comment>
<dbReference type="InterPro" id="IPR010827">
    <property type="entry name" value="BamA/TamA_POTRA"/>
</dbReference>
<dbReference type="InterPro" id="IPR034746">
    <property type="entry name" value="POTRA"/>
</dbReference>
<evidence type="ECO:0000259" key="6">
    <source>
        <dbReference type="PROSITE" id="PS51779"/>
    </source>
</evidence>
<dbReference type="PROSITE" id="PS51779">
    <property type="entry name" value="POTRA"/>
    <property type="match status" value="1"/>
</dbReference>
<evidence type="ECO:0000256" key="4">
    <source>
        <dbReference type="ARBA" id="ARBA00023136"/>
    </source>
</evidence>
<feature type="domain" description="POTRA" evidence="6">
    <location>
        <begin position="227"/>
        <end position="301"/>
    </location>
</feature>
<protein>
    <submittedName>
        <fullName evidence="7">Autotransporter assembly complex family protein</fullName>
    </submittedName>
</protein>
<evidence type="ECO:0000256" key="3">
    <source>
        <dbReference type="ARBA" id="ARBA00022692"/>
    </source>
</evidence>
<dbReference type="Gene3D" id="2.40.160.50">
    <property type="entry name" value="membrane protein fhac: a member of the omp85/tpsb transporter family"/>
    <property type="match status" value="1"/>
</dbReference>
<evidence type="ECO:0000256" key="2">
    <source>
        <dbReference type="ARBA" id="ARBA00022452"/>
    </source>
</evidence>
<keyword evidence="5" id="KW-0732">Signal</keyword>
<keyword evidence="8" id="KW-1185">Reference proteome</keyword>
<keyword evidence="4" id="KW-0472">Membrane</keyword>
<accession>A0ABV6I473</accession>
<feature type="chain" id="PRO_5045140477" evidence="5">
    <location>
        <begin position="23"/>
        <end position="630"/>
    </location>
</feature>
<evidence type="ECO:0000313" key="8">
    <source>
        <dbReference type="Proteomes" id="UP001589799"/>
    </source>
</evidence>
<dbReference type="Pfam" id="PF07244">
    <property type="entry name" value="POTRA"/>
    <property type="match status" value="1"/>
</dbReference>
<dbReference type="Gene3D" id="3.10.20.310">
    <property type="entry name" value="membrane protein fhac"/>
    <property type="match status" value="1"/>
</dbReference>
<reference evidence="7 8" key="1">
    <citation type="submission" date="2024-09" db="EMBL/GenBank/DDBJ databases">
        <authorList>
            <person name="Sun Q."/>
            <person name="Mori K."/>
        </authorList>
    </citation>
    <scope>NUCLEOTIDE SEQUENCE [LARGE SCALE GENOMIC DNA]</scope>
    <source>
        <strain evidence="7 8">KCTC 22789</strain>
    </source>
</reference>
<proteinExistence type="predicted"/>
<name>A0ABV6I473_9RHOB</name>
<keyword evidence="2" id="KW-1134">Transmembrane beta strand</keyword>
<dbReference type="PANTHER" id="PTHR12815">
    <property type="entry name" value="SORTING AND ASSEMBLY MACHINERY SAMM50 PROTEIN FAMILY MEMBER"/>
    <property type="match status" value="1"/>
</dbReference>
<dbReference type="RefSeq" id="WP_377698669.1">
    <property type="nucleotide sequence ID" value="NZ_JBHLWE010000029.1"/>
</dbReference>
<gene>
    <name evidence="7" type="ORF">ACFFII_09650</name>
</gene>
<feature type="signal peptide" evidence="5">
    <location>
        <begin position="1"/>
        <end position="22"/>
    </location>
</feature>
<dbReference type="InterPro" id="IPR000184">
    <property type="entry name" value="Bac_surfAg_D15"/>
</dbReference>
<comment type="subcellular location">
    <subcellularLocation>
        <location evidence="1">Membrane</location>
    </subcellularLocation>
</comment>
<sequence length="630" mass="68095">MTNWWRMAAAATAAGCMLAGTAAGQSGSGSGSSASSPFSGLLSRGDPVANSPVDLQFRVTTGDEDLERRLRNTSRITGALVEGRYTAQDVLAAARADYSRLLGLLYDEGFYDSIVEIRLDGVEAAGIAPLDAPEIVRQVVVTVDPGRAFRYSRAEIAPVARGTELPEDYRVGEIARTSDMRTAARAGVTGWRDQGHAKAEVAETEIIADHEIHRVESRIALSPGPQVRFGQLRATGNQRLSTRRLYKIAGFPEGERFDPETLEEVRRRLRRTGVFSSITLEEAETLGPGNTLDVNLTVLEQRLRRIGGGFEISSTDGALISGYWMHRNLLGGGERLRVDAEAKDIGSGTSGRDYRLGVRIDRPATITPDITASVEARAERLREEDYDLDLGVLGFGLTWLPSERLTGQTTLEYRRSRVRDDTGITDFEILALPTSVTWDRRDEPTDARRGYWLTATGTPFYGLNEAGSGLRLVGEGRAYRSFGTDNRFTLAARARAGSIWGSDIAETPREFLFYSGGGGSVRGQPYESLGVRVIEGPDGVTVKTGGMSVANLTAEARVQVRPRIGVVAFADAGRVWADSSFEGQTDWHAGAGLGVRYNTPIGPLRLDVAGPVGGDTGEGVQLYLGLGQAF</sequence>
<dbReference type="Pfam" id="PF01103">
    <property type="entry name" value="Omp85"/>
    <property type="match status" value="1"/>
</dbReference>
<organism evidence="7 8">
    <name type="scientific">Paracoccus niistensis</name>
    <dbReference type="NCBI Taxonomy" id="632935"/>
    <lineage>
        <taxon>Bacteria</taxon>
        <taxon>Pseudomonadati</taxon>
        <taxon>Pseudomonadota</taxon>
        <taxon>Alphaproteobacteria</taxon>
        <taxon>Rhodobacterales</taxon>
        <taxon>Paracoccaceae</taxon>
        <taxon>Paracoccus</taxon>
    </lineage>
</organism>
<evidence type="ECO:0000256" key="5">
    <source>
        <dbReference type="SAM" id="SignalP"/>
    </source>
</evidence>
<dbReference type="InterPro" id="IPR039910">
    <property type="entry name" value="D15-like"/>
</dbReference>
<evidence type="ECO:0000256" key="1">
    <source>
        <dbReference type="ARBA" id="ARBA00004370"/>
    </source>
</evidence>